<name>A0A2Z4YNR7_RHILE</name>
<dbReference type="Pfam" id="PF01914">
    <property type="entry name" value="MarC"/>
    <property type="match status" value="1"/>
</dbReference>
<sequence length="280" mass="30641">MTCDRRITTRPKASIREAANVNACGPIRPPQPIRENKRKRFNAYQPIFRILFLSIFLFTCFHRQSFAQSTAGSDMLTVQFGARKIFFMLFLMIGPIKVLVPFLAITRNWPPAYRRRLATRAIFFSVAALAIAGLLGRTMLKNFEISLPVLAMTAGIILFLVALRSILQPAAAPDQPPECEQAPNLALAINPLAFPTIVTPYGIAAVIVFSTFAGSRQGEGLTVAVIVALILALDWVAMIFAPTILKWTGTALQVLAVVLGVTQAALGLQIIFRSITMIGL</sequence>
<dbReference type="Proteomes" id="UP000251166">
    <property type="component" value="Plasmid unnamed1"/>
</dbReference>
<accession>A0A2Z4YNR7</accession>
<reference evidence="8 9" key="1">
    <citation type="submission" date="2018-07" db="EMBL/GenBank/DDBJ databases">
        <title>Rhizobium leguminosarum strain:ATCC 14479 Genome sequencing and assembly.</title>
        <authorList>
            <person name="Chakraborty R."/>
        </authorList>
    </citation>
    <scope>NUCLEOTIDE SEQUENCE [LARGE SCALE GENOMIC DNA]</scope>
    <source>
        <strain evidence="8 9">ATCC 14479</strain>
        <plasmid evidence="9">Plasmid unnamed1</plasmid>
    </source>
</reference>
<comment type="caution">
    <text evidence="7">Lacks conserved residue(s) required for the propagation of feature annotation.</text>
</comment>
<feature type="transmembrane region" description="Helical" evidence="7">
    <location>
        <begin position="251"/>
        <end position="272"/>
    </location>
</feature>
<dbReference type="PANTHER" id="PTHR33508:SF1">
    <property type="entry name" value="UPF0056 MEMBRANE PROTEIN YHCE"/>
    <property type="match status" value="1"/>
</dbReference>
<evidence type="ECO:0000256" key="6">
    <source>
        <dbReference type="ARBA" id="ARBA00023136"/>
    </source>
</evidence>
<dbReference type="RefSeq" id="WP_245472801.1">
    <property type="nucleotide sequence ID" value="NZ_CP030761.1"/>
</dbReference>
<dbReference type="GO" id="GO:0005886">
    <property type="term" value="C:plasma membrane"/>
    <property type="evidence" value="ECO:0007669"/>
    <property type="project" value="UniProtKB-SubCell"/>
</dbReference>
<evidence type="ECO:0000256" key="5">
    <source>
        <dbReference type="ARBA" id="ARBA00022989"/>
    </source>
</evidence>
<geneLocation type="plasmid" evidence="8 9">
    <name>unnamed1</name>
</geneLocation>
<keyword evidence="6 7" id="KW-0472">Membrane</keyword>
<keyword evidence="8" id="KW-0614">Plasmid</keyword>
<feature type="transmembrane region" description="Helical" evidence="7">
    <location>
        <begin position="117"/>
        <end position="135"/>
    </location>
</feature>
<evidence type="ECO:0000256" key="1">
    <source>
        <dbReference type="ARBA" id="ARBA00004651"/>
    </source>
</evidence>
<feature type="transmembrane region" description="Helical" evidence="7">
    <location>
        <begin position="221"/>
        <end position="245"/>
    </location>
</feature>
<proteinExistence type="inferred from homology"/>
<evidence type="ECO:0000313" key="9">
    <source>
        <dbReference type="Proteomes" id="UP000251166"/>
    </source>
</evidence>
<dbReference type="InterPro" id="IPR002771">
    <property type="entry name" value="Multi_antbiot-R_MarC"/>
</dbReference>
<gene>
    <name evidence="8" type="ORF">DLJ82_5453</name>
</gene>
<feature type="transmembrane region" description="Helical" evidence="7">
    <location>
        <begin position="85"/>
        <end position="105"/>
    </location>
</feature>
<keyword evidence="4 7" id="KW-0812">Transmembrane</keyword>
<organism evidence="8 9">
    <name type="scientific">Rhizobium leguminosarum</name>
    <dbReference type="NCBI Taxonomy" id="384"/>
    <lineage>
        <taxon>Bacteria</taxon>
        <taxon>Pseudomonadati</taxon>
        <taxon>Pseudomonadota</taxon>
        <taxon>Alphaproteobacteria</taxon>
        <taxon>Hyphomicrobiales</taxon>
        <taxon>Rhizobiaceae</taxon>
        <taxon>Rhizobium/Agrobacterium group</taxon>
        <taxon>Rhizobium</taxon>
    </lineage>
</organism>
<dbReference type="PANTHER" id="PTHR33508">
    <property type="entry name" value="UPF0056 MEMBRANE PROTEIN YHCE"/>
    <property type="match status" value="1"/>
</dbReference>
<keyword evidence="3" id="KW-1003">Cell membrane</keyword>
<evidence type="ECO:0000256" key="2">
    <source>
        <dbReference type="ARBA" id="ARBA00009784"/>
    </source>
</evidence>
<feature type="transmembrane region" description="Helical" evidence="7">
    <location>
        <begin position="187"/>
        <end position="209"/>
    </location>
</feature>
<protein>
    <recommendedName>
        <fullName evidence="7">UPF0056 membrane protein</fullName>
    </recommendedName>
</protein>
<keyword evidence="5 7" id="KW-1133">Transmembrane helix</keyword>
<evidence type="ECO:0000256" key="3">
    <source>
        <dbReference type="ARBA" id="ARBA00022475"/>
    </source>
</evidence>
<comment type="subcellular location">
    <subcellularLocation>
        <location evidence="1 7">Cell membrane</location>
        <topology evidence="1 7">Multi-pass membrane protein</topology>
    </subcellularLocation>
</comment>
<evidence type="ECO:0000313" key="8">
    <source>
        <dbReference type="EMBL" id="AXA43014.1"/>
    </source>
</evidence>
<dbReference type="AlphaFoldDB" id="A0A2Z4YNR7"/>
<dbReference type="EMBL" id="CP030761">
    <property type="protein sequence ID" value="AXA43014.1"/>
    <property type="molecule type" value="Genomic_DNA"/>
</dbReference>
<feature type="transmembrane region" description="Helical" evidence="7">
    <location>
        <begin position="47"/>
        <end position="64"/>
    </location>
</feature>
<evidence type="ECO:0000256" key="7">
    <source>
        <dbReference type="RuleBase" id="RU362048"/>
    </source>
</evidence>
<evidence type="ECO:0000256" key="4">
    <source>
        <dbReference type="ARBA" id="ARBA00022692"/>
    </source>
</evidence>
<feature type="transmembrane region" description="Helical" evidence="7">
    <location>
        <begin position="147"/>
        <end position="167"/>
    </location>
</feature>
<comment type="similarity">
    <text evidence="2 7">Belongs to the UPF0056 (MarC) family.</text>
</comment>